<dbReference type="Proteomes" id="UP001055811">
    <property type="component" value="Linkage Group LG05"/>
</dbReference>
<protein>
    <submittedName>
        <fullName evidence="1">Uncharacterized protein</fullName>
    </submittedName>
</protein>
<accession>A0ACB9CVQ9</accession>
<name>A0ACB9CVQ9_CICIN</name>
<comment type="caution">
    <text evidence="1">The sequence shown here is derived from an EMBL/GenBank/DDBJ whole genome shotgun (WGS) entry which is preliminary data.</text>
</comment>
<keyword evidence="2" id="KW-1185">Reference proteome</keyword>
<organism evidence="1 2">
    <name type="scientific">Cichorium intybus</name>
    <name type="common">Chicory</name>
    <dbReference type="NCBI Taxonomy" id="13427"/>
    <lineage>
        <taxon>Eukaryota</taxon>
        <taxon>Viridiplantae</taxon>
        <taxon>Streptophyta</taxon>
        <taxon>Embryophyta</taxon>
        <taxon>Tracheophyta</taxon>
        <taxon>Spermatophyta</taxon>
        <taxon>Magnoliopsida</taxon>
        <taxon>eudicotyledons</taxon>
        <taxon>Gunneridae</taxon>
        <taxon>Pentapetalae</taxon>
        <taxon>asterids</taxon>
        <taxon>campanulids</taxon>
        <taxon>Asterales</taxon>
        <taxon>Asteraceae</taxon>
        <taxon>Cichorioideae</taxon>
        <taxon>Cichorieae</taxon>
        <taxon>Cichoriinae</taxon>
        <taxon>Cichorium</taxon>
    </lineage>
</organism>
<evidence type="ECO:0000313" key="2">
    <source>
        <dbReference type="Proteomes" id="UP001055811"/>
    </source>
</evidence>
<dbReference type="EMBL" id="CM042013">
    <property type="protein sequence ID" value="KAI3738331.1"/>
    <property type="molecule type" value="Genomic_DNA"/>
</dbReference>
<proteinExistence type="predicted"/>
<reference evidence="1 2" key="2">
    <citation type="journal article" date="2022" name="Mol. Ecol. Resour.">
        <title>The genomes of chicory, endive, great burdock and yacon provide insights into Asteraceae paleo-polyploidization history and plant inulin production.</title>
        <authorList>
            <person name="Fan W."/>
            <person name="Wang S."/>
            <person name="Wang H."/>
            <person name="Wang A."/>
            <person name="Jiang F."/>
            <person name="Liu H."/>
            <person name="Zhao H."/>
            <person name="Xu D."/>
            <person name="Zhang Y."/>
        </authorList>
    </citation>
    <scope>NUCLEOTIDE SEQUENCE [LARGE SCALE GENOMIC DNA]</scope>
    <source>
        <strain evidence="2">cv. Punajuju</strain>
        <tissue evidence="1">Leaves</tissue>
    </source>
</reference>
<gene>
    <name evidence="1" type="ORF">L2E82_28360</name>
</gene>
<evidence type="ECO:0000313" key="1">
    <source>
        <dbReference type="EMBL" id="KAI3738331.1"/>
    </source>
</evidence>
<reference evidence="2" key="1">
    <citation type="journal article" date="2022" name="Mol. Ecol. Resour.">
        <title>The genomes of chicory, endive, great burdock and yacon provide insights into Asteraceae palaeo-polyploidization history and plant inulin production.</title>
        <authorList>
            <person name="Fan W."/>
            <person name="Wang S."/>
            <person name="Wang H."/>
            <person name="Wang A."/>
            <person name="Jiang F."/>
            <person name="Liu H."/>
            <person name="Zhao H."/>
            <person name="Xu D."/>
            <person name="Zhang Y."/>
        </authorList>
    </citation>
    <scope>NUCLEOTIDE SEQUENCE [LARGE SCALE GENOMIC DNA]</scope>
    <source>
        <strain evidence="2">cv. Punajuju</strain>
    </source>
</reference>
<sequence length="117" mass="12629">MVDAARRVDVVPVVAGEYGLKRRRCYLSHIDIGGGDTGRAFPPKTIFANAADGADYPMLISNALSVAGHMMYPNPCRKPVELDQETHPGKPHASFSPQLGTLFVSLLLLLRLGLIEG</sequence>